<name>A0AAN5CZA0_9BILA</name>
<comment type="caution">
    <text evidence="2">The sequence shown here is derived from an EMBL/GenBank/DDBJ whole genome shotgun (WGS) entry which is preliminary data.</text>
</comment>
<feature type="compositionally biased region" description="Basic and acidic residues" evidence="1">
    <location>
        <begin position="67"/>
        <end position="105"/>
    </location>
</feature>
<gene>
    <name evidence="2" type="ORF">PMAYCL1PPCAC_23681</name>
</gene>
<feature type="compositionally biased region" description="Acidic residues" evidence="1">
    <location>
        <begin position="139"/>
        <end position="175"/>
    </location>
</feature>
<dbReference type="Proteomes" id="UP001328107">
    <property type="component" value="Unassembled WGS sequence"/>
</dbReference>
<accession>A0AAN5CZA0</accession>
<proteinExistence type="predicted"/>
<evidence type="ECO:0000313" key="2">
    <source>
        <dbReference type="EMBL" id="GMR53486.1"/>
    </source>
</evidence>
<dbReference type="AlphaFoldDB" id="A0AAN5CZA0"/>
<feature type="region of interest" description="Disordered" evidence="1">
    <location>
        <begin position="1"/>
        <end position="21"/>
    </location>
</feature>
<feature type="compositionally biased region" description="Basic residues" evidence="1">
    <location>
        <begin position="285"/>
        <end position="298"/>
    </location>
</feature>
<feature type="compositionally biased region" description="Basic and acidic residues" evidence="1">
    <location>
        <begin position="12"/>
        <end position="21"/>
    </location>
</feature>
<dbReference type="EMBL" id="BTRK01000005">
    <property type="protein sequence ID" value="GMR53486.1"/>
    <property type="molecule type" value="Genomic_DNA"/>
</dbReference>
<keyword evidence="3" id="KW-1185">Reference proteome</keyword>
<evidence type="ECO:0000256" key="1">
    <source>
        <dbReference type="SAM" id="MobiDB-lite"/>
    </source>
</evidence>
<reference evidence="3" key="1">
    <citation type="submission" date="2022-10" db="EMBL/GenBank/DDBJ databases">
        <title>Genome assembly of Pristionchus species.</title>
        <authorList>
            <person name="Yoshida K."/>
            <person name="Sommer R.J."/>
        </authorList>
    </citation>
    <scope>NUCLEOTIDE SEQUENCE [LARGE SCALE GENOMIC DNA]</scope>
    <source>
        <strain evidence="3">RS5460</strain>
    </source>
</reference>
<organism evidence="2 3">
    <name type="scientific">Pristionchus mayeri</name>
    <dbReference type="NCBI Taxonomy" id="1317129"/>
    <lineage>
        <taxon>Eukaryota</taxon>
        <taxon>Metazoa</taxon>
        <taxon>Ecdysozoa</taxon>
        <taxon>Nematoda</taxon>
        <taxon>Chromadorea</taxon>
        <taxon>Rhabditida</taxon>
        <taxon>Rhabditina</taxon>
        <taxon>Diplogasteromorpha</taxon>
        <taxon>Diplogasteroidea</taxon>
        <taxon>Neodiplogasteridae</taxon>
        <taxon>Pristionchus</taxon>
    </lineage>
</organism>
<feature type="compositionally biased region" description="Polar residues" evidence="1">
    <location>
        <begin position="185"/>
        <end position="194"/>
    </location>
</feature>
<sequence>MLQRLGLQYKGQKREKVGDKLKKQWKSGETIDVPFQSITDSQLKVQVELEIGGKEDEATNPNSSFTMRKEHENSVIKNASEKSKQSEKSKKEKSKKIIDKNKTEESIPGAPVAVKPVEIVNGPISKQAVVKKINLQGGESDEEEESETDVEMEGVDSSESEESEDEGGDDGDDKDDGLSAFFLNSDGTSRNVITSEMKDVEEEEEDKGRVMIRGRGMRGAREAPRSAMWGRGKGNEGKARGMSDARRGMKRGMDRGGGRGRGEMRGGQREKRVSRVVGHSTAGKKCIHRGLRSRDRRK</sequence>
<feature type="region of interest" description="Disordered" evidence="1">
    <location>
        <begin position="51"/>
        <end position="298"/>
    </location>
</feature>
<feature type="compositionally biased region" description="Basic and acidic residues" evidence="1">
    <location>
        <begin position="233"/>
        <end position="273"/>
    </location>
</feature>
<protein>
    <submittedName>
        <fullName evidence="2">Uncharacterized protein</fullName>
    </submittedName>
</protein>
<evidence type="ECO:0000313" key="3">
    <source>
        <dbReference type="Proteomes" id="UP001328107"/>
    </source>
</evidence>